<dbReference type="PANTHER" id="PTHR28523:SF1">
    <property type="entry name" value="CYTOCHROME C OXIDASE ASSEMBLY FACTOR 1"/>
    <property type="match status" value="1"/>
</dbReference>
<dbReference type="InterPro" id="IPR042432">
    <property type="entry name" value="Coa1_fungi"/>
</dbReference>
<proteinExistence type="predicted"/>
<dbReference type="PANTHER" id="PTHR28523">
    <property type="entry name" value="CYTOCHROME C OXIDASE ASSEMBLY FACTOR 1"/>
    <property type="match status" value="1"/>
</dbReference>
<name>A0AAD9FWC9_PAPLA</name>
<dbReference type="AlphaFoldDB" id="A0AAD9FWC9"/>
<evidence type="ECO:0000313" key="3">
    <source>
        <dbReference type="EMBL" id="KAK1927482.1"/>
    </source>
</evidence>
<dbReference type="Proteomes" id="UP001182556">
    <property type="component" value="Unassembled WGS sequence"/>
</dbReference>
<evidence type="ECO:0000256" key="2">
    <source>
        <dbReference type="SAM" id="Phobius"/>
    </source>
</evidence>
<comment type="caution">
    <text evidence="3">The sequence shown here is derived from an EMBL/GenBank/DDBJ whole genome shotgun (WGS) entry which is preliminary data.</text>
</comment>
<keyword evidence="2" id="KW-0472">Membrane</keyword>
<dbReference type="GO" id="GO:0005743">
    <property type="term" value="C:mitochondrial inner membrane"/>
    <property type="evidence" value="ECO:0007669"/>
    <property type="project" value="TreeGrafter"/>
</dbReference>
<dbReference type="Pfam" id="PF08695">
    <property type="entry name" value="Coa1"/>
    <property type="match status" value="1"/>
</dbReference>
<keyword evidence="4" id="KW-1185">Reference proteome</keyword>
<feature type="transmembrane region" description="Helical" evidence="2">
    <location>
        <begin position="131"/>
        <end position="150"/>
    </location>
</feature>
<dbReference type="GO" id="GO:0033617">
    <property type="term" value="P:mitochondrial respiratory chain complex IV assembly"/>
    <property type="evidence" value="ECO:0007669"/>
    <property type="project" value="InterPro"/>
</dbReference>
<feature type="region of interest" description="Disordered" evidence="1">
    <location>
        <begin position="28"/>
        <end position="119"/>
    </location>
</feature>
<organism evidence="3 4">
    <name type="scientific">Papiliotrema laurentii</name>
    <name type="common">Cryptococcus laurentii</name>
    <dbReference type="NCBI Taxonomy" id="5418"/>
    <lineage>
        <taxon>Eukaryota</taxon>
        <taxon>Fungi</taxon>
        <taxon>Dikarya</taxon>
        <taxon>Basidiomycota</taxon>
        <taxon>Agaricomycotina</taxon>
        <taxon>Tremellomycetes</taxon>
        <taxon>Tremellales</taxon>
        <taxon>Rhynchogastremaceae</taxon>
        <taxon>Papiliotrema</taxon>
    </lineage>
</organism>
<evidence type="ECO:0000313" key="4">
    <source>
        <dbReference type="Proteomes" id="UP001182556"/>
    </source>
</evidence>
<keyword evidence="2" id="KW-0812">Transmembrane</keyword>
<feature type="compositionally biased region" description="Basic and acidic residues" evidence="1">
    <location>
        <begin position="50"/>
        <end position="61"/>
    </location>
</feature>
<dbReference type="InterPro" id="IPR014807">
    <property type="entry name" value="Coa1"/>
</dbReference>
<gene>
    <name evidence="3" type="ORF">DB88DRAFT_478171</name>
</gene>
<keyword evidence="2" id="KW-1133">Transmembrane helix</keyword>
<protein>
    <submittedName>
        <fullName evidence="3">Cytochrome oxidase complex assembly protein 1-domain-containing protein</fullName>
    </submittedName>
</protein>
<feature type="compositionally biased region" description="Polar residues" evidence="1">
    <location>
        <begin position="72"/>
        <end position="90"/>
    </location>
</feature>
<evidence type="ECO:0000256" key="1">
    <source>
        <dbReference type="SAM" id="MobiDB-lite"/>
    </source>
</evidence>
<dbReference type="EMBL" id="JAODAN010000001">
    <property type="protein sequence ID" value="KAK1927482.1"/>
    <property type="molecule type" value="Genomic_DNA"/>
</dbReference>
<reference evidence="3" key="1">
    <citation type="submission" date="2023-02" db="EMBL/GenBank/DDBJ databases">
        <title>Identification and recombinant expression of a fungal hydrolase from Papiliotrema laurentii that hydrolyzes apple cutin and clears colloidal polyester polyurethane.</title>
        <authorList>
            <consortium name="DOE Joint Genome Institute"/>
            <person name="Roman V.A."/>
            <person name="Bojanowski C."/>
            <person name="Crable B.R."/>
            <person name="Wagner D.N."/>
            <person name="Hung C.S."/>
            <person name="Nadeau L.J."/>
            <person name="Schratz L."/>
            <person name="Haridas S."/>
            <person name="Pangilinan J."/>
            <person name="Lipzen A."/>
            <person name="Na H."/>
            <person name="Yan M."/>
            <person name="Ng V."/>
            <person name="Grigoriev I.V."/>
            <person name="Spatafora J.W."/>
            <person name="Barlow D."/>
            <person name="Biffinger J."/>
            <person name="Kelley-Loughnane N."/>
            <person name="Varaljay V.A."/>
            <person name="Crookes-Goodson W.J."/>
        </authorList>
    </citation>
    <scope>NUCLEOTIDE SEQUENCE</scope>
    <source>
        <strain evidence="3">5307AH</strain>
    </source>
</reference>
<sequence length="244" mass="26885">MFRPNPSILTRSLPRSSNLLPALRLVRYNTSAPPPPPRATITPTTFSEKSSPRNVHDRPEQIRGFPPAKSGPQWQKTSAASASKPGSATGESGVKRTAPAEEAFDGPSKPRLVYSRGPRRDLPDFSNRTKIYVAVGAAVLAAWGLFLLYATNAERLASSVMRSLQFHLRNSLEVRAVLGSRVKLEEPWYVLGDPWISGNVNTMQGRVDLKFRIKGDKQAGTIYFTSIRPSQGDPWRIGVYCPSP</sequence>
<accession>A0AAD9FWC9</accession>